<evidence type="ECO:0000313" key="2">
    <source>
        <dbReference type="Proteomes" id="UP000015350"/>
    </source>
</evidence>
<sequence>MRVRVNPAFLAENSDFQVLHPVTRRPFPAPDPFELSDPDVKTPLIRRLLPPLGQPGGVEGGVFGDLIQVTEALPVAKPAPQEV</sequence>
<name>S9SBB1_MAGFU</name>
<dbReference type="RefSeq" id="WP_021132576.1">
    <property type="nucleotide sequence ID" value="NZ_AQPH01000042.1"/>
</dbReference>
<gene>
    <name evidence="1" type="ORF">K678_11316</name>
</gene>
<reference evidence="1 2" key="1">
    <citation type="submission" date="2013-04" db="EMBL/GenBank/DDBJ databases">
        <authorList>
            <person name="Kuznetsov B."/>
            <person name="Ivanovsky R."/>
        </authorList>
    </citation>
    <scope>NUCLEOTIDE SEQUENCE [LARGE SCALE GENOMIC DNA]</scope>
    <source>
        <strain evidence="1 2">MGU-K5</strain>
    </source>
</reference>
<dbReference type="AlphaFoldDB" id="S9SBB1"/>
<comment type="caution">
    <text evidence="1">The sequence shown here is derived from an EMBL/GenBank/DDBJ whole genome shotgun (WGS) entry which is preliminary data.</text>
</comment>
<dbReference type="STRING" id="1316936.K678_11316"/>
<organism evidence="1 2">
    <name type="scientific">Magnetospirillum fulvum MGU-K5</name>
    <dbReference type="NCBI Taxonomy" id="1316936"/>
    <lineage>
        <taxon>Bacteria</taxon>
        <taxon>Pseudomonadati</taxon>
        <taxon>Pseudomonadota</taxon>
        <taxon>Alphaproteobacteria</taxon>
        <taxon>Rhodospirillales</taxon>
        <taxon>Rhodospirillaceae</taxon>
        <taxon>Magnetospirillum</taxon>
    </lineage>
</organism>
<evidence type="ECO:0000313" key="1">
    <source>
        <dbReference type="EMBL" id="EPY01383.1"/>
    </source>
</evidence>
<proteinExistence type="predicted"/>
<accession>S9SBB1</accession>
<dbReference type="EMBL" id="AQPH01000042">
    <property type="protein sequence ID" value="EPY01383.1"/>
    <property type="molecule type" value="Genomic_DNA"/>
</dbReference>
<dbReference type="Proteomes" id="UP000015350">
    <property type="component" value="Unassembled WGS sequence"/>
</dbReference>
<protein>
    <submittedName>
        <fullName evidence="1">Uncharacterized protein</fullName>
    </submittedName>
</protein>